<feature type="chain" id="PRO_5042175008" evidence="1">
    <location>
        <begin position="18"/>
        <end position="475"/>
    </location>
</feature>
<dbReference type="GO" id="GO:0044291">
    <property type="term" value="C:cell-cell contact zone"/>
    <property type="evidence" value="ECO:0007669"/>
    <property type="project" value="TreeGrafter"/>
</dbReference>
<proteinExistence type="predicted"/>
<keyword evidence="1" id="KW-0732">Signal</keyword>
<reference evidence="3" key="1">
    <citation type="submission" date="2024-02" db="UniProtKB">
        <authorList>
            <consortium name="WormBaseParasite"/>
        </authorList>
    </citation>
    <scope>IDENTIFICATION</scope>
</reference>
<dbReference type="AlphaFoldDB" id="A0AAF3EX04"/>
<dbReference type="WBParaSite" id="MBELARI_LOCUS18728">
    <property type="protein sequence ID" value="MBELARI_LOCUS18728"/>
    <property type="gene ID" value="MBELARI_LOCUS18728"/>
</dbReference>
<dbReference type="InterPro" id="IPR043076">
    <property type="entry name" value="Fusogen_EFF/AFF_dom3"/>
</dbReference>
<evidence type="ECO:0000313" key="3">
    <source>
        <dbReference type="WBParaSite" id="MBELARI_LOCUS18728"/>
    </source>
</evidence>
<sequence>MILRWWLISIFVYLTSGGTLKCSSYLESHKNTSIRDIRLAESRTLCLRPRSDPSKIYAISVLEIRTQWAITSKQDFVLADFRAKQCYCDCRRESSICERKKLRKECPDCIPLIQSHRIGSGCDSNTEATSCCNIEMFNASNISTLHLSHPSLFYRLEVSVWNETIDRKRSLQTTKIHELHTEERYRLTVDEILFEFHAAQKHAHPMEREVIIDDRTNKIIPLLHSHRCIDAFKYSNGSLQVREAACLPAFELDDCSHQRLIVEEGKPHFIDFSHGHPAHFSQDRRHLSMAAQLMLTMTIDDQKNALSPVEDDAKIDDLKDVRIEVDDHSHRRFHAILHGAQGTLHFTFITQSSGARYSIQYHVPSSIRSDSHEPYHKIALALPESIREAATVCVSPLDKNETSQLCVHAPYEVMKIKTKEFFKSSIFKGSCEGCIGATSFIERITAAVSLFIPAKSLSRLFHGESLEWSDAQVFQ</sequence>
<dbReference type="InterPro" id="IPR029213">
    <property type="entry name" value="Fusogen_EFF/AFF"/>
</dbReference>
<evidence type="ECO:0000313" key="2">
    <source>
        <dbReference type="Proteomes" id="UP000887575"/>
    </source>
</evidence>
<evidence type="ECO:0000256" key="1">
    <source>
        <dbReference type="SAM" id="SignalP"/>
    </source>
</evidence>
<dbReference type="GO" id="GO:0000768">
    <property type="term" value="P:syncytium formation by plasma membrane fusion"/>
    <property type="evidence" value="ECO:0007669"/>
    <property type="project" value="TreeGrafter"/>
</dbReference>
<name>A0AAF3EX04_9BILA</name>
<protein>
    <submittedName>
        <fullName evidence="3">Uncharacterized protein</fullName>
    </submittedName>
</protein>
<dbReference type="Pfam" id="PF14884">
    <property type="entry name" value="EFF-AFF"/>
    <property type="match status" value="2"/>
</dbReference>
<dbReference type="Gene3D" id="2.60.40.3980">
    <property type="entry name" value="Cell-cell fusogen EFF/AFF, domain 3"/>
    <property type="match status" value="1"/>
</dbReference>
<organism evidence="2 3">
    <name type="scientific">Mesorhabditis belari</name>
    <dbReference type="NCBI Taxonomy" id="2138241"/>
    <lineage>
        <taxon>Eukaryota</taxon>
        <taxon>Metazoa</taxon>
        <taxon>Ecdysozoa</taxon>
        <taxon>Nematoda</taxon>
        <taxon>Chromadorea</taxon>
        <taxon>Rhabditida</taxon>
        <taxon>Rhabditina</taxon>
        <taxon>Rhabditomorpha</taxon>
        <taxon>Rhabditoidea</taxon>
        <taxon>Rhabditidae</taxon>
        <taxon>Mesorhabditinae</taxon>
        <taxon>Mesorhabditis</taxon>
    </lineage>
</organism>
<dbReference type="PANTHER" id="PTHR37415">
    <property type="entry name" value="EFF-1A"/>
    <property type="match status" value="1"/>
</dbReference>
<accession>A0AAF3EX04</accession>
<keyword evidence="2" id="KW-1185">Reference proteome</keyword>
<feature type="signal peptide" evidence="1">
    <location>
        <begin position="1"/>
        <end position="17"/>
    </location>
</feature>
<dbReference type="Proteomes" id="UP000887575">
    <property type="component" value="Unassembled WGS sequence"/>
</dbReference>
<dbReference type="PANTHER" id="PTHR37415:SF1">
    <property type="entry name" value="CELL FUSION PROTEIN AFF-1"/>
    <property type="match status" value="1"/>
</dbReference>